<dbReference type="SMART" id="SM01083">
    <property type="entry name" value="Cir_N"/>
    <property type="match status" value="1"/>
</dbReference>
<dbReference type="Gene3D" id="3.40.50.1820">
    <property type="entry name" value="alpha/beta hydrolase"/>
    <property type="match status" value="1"/>
</dbReference>
<keyword evidence="4" id="KW-1185">Reference proteome</keyword>
<dbReference type="InterPro" id="IPR039875">
    <property type="entry name" value="LENG1-like"/>
</dbReference>
<evidence type="ECO:0000256" key="1">
    <source>
        <dbReference type="SAM" id="MobiDB-lite"/>
    </source>
</evidence>
<feature type="compositionally biased region" description="Basic and acidic residues" evidence="1">
    <location>
        <begin position="215"/>
        <end position="225"/>
    </location>
</feature>
<dbReference type="PANTHER" id="PTHR22093:SF0">
    <property type="entry name" value="LEUKOCYTE RECEPTOR CLUSTER MEMBER 1"/>
    <property type="match status" value="1"/>
</dbReference>
<proteinExistence type="predicted"/>
<gene>
    <name evidence="3" type="ORF">E8E12_010471</name>
</gene>
<dbReference type="Pfam" id="PF01738">
    <property type="entry name" value="DLH"/>
    <property type="match status" value="1"/>
</dbReference>
<evidence type="ECO:0000259" key="2">
    <source>
        <dbReference type="SMART" id="SM01083"/>
    </source>
</evidence>
<dbReference type="GO" id="GO:0016787">
    <property type="term" value="F:hydrolase activity"/>
    <property type="evidence" value="ECO:0007669"/>
    <property type="project" value="InterPro"/>
</dbReference>
<dbReference type="Proteomes" id="UP000758155">
    <property type="component" value="Unassembled WGS sequence"/>
</dbReference>
<name>A0A9P5C3R1_9PLEO</name>
<organism evidence="3 4">
    <name type="scientific">Didymella heteroderae</name>
    <dbReference type="NCBI Taxonomy" id="1769908"/>
    <lineage>
        <taxon>Eukaryota</taxon>
        <taxon>Fungi</taxon>
        <taxon>Dikarya</taxon>
        <taxon>Ascomycota</taxon>
        <taxon>Pezizomycotina</taxon>
        <taxon>Dothideomycetes</taxon>
        <taxon>Pleosporomycetidae</taxon>
        <taxon>Pleosporales</taxon>
        <taxon>Pleosporineae</taxon>
        <taxon>Didymellaceae</taxon>
        <taxon>Didymella</taxon>
    </lineage>
</organism>
<feature type="compositionally biased region" description="Basic and acidic residues" evidence="1">
    <location>
        <begin position="245"/>
        <end position="274"/>
    </location>
</feature>
<feature type="region of interest" description="Disordered" evidence="1">
    <location>
        <begin position="147"/>
        <end position="166"/>
    </location>
</feature>
<feature type="compositionally biased region" description="Basic and acidic residues" evidence="1">
    <location>
        <begin position="147"/>
        <end position="162"/>
    </location>
</feature>
<feature type="compositionally biased region" description="Basic and acidic residues" evidence="1">
    <location>
        <begin position="67"/>
        <end position="77"/>
    </location>
</feature>
<evidence type="ECO:0000313" key="3">
    <source>
        <dbReference type="EMBL" id="KAF3045185.1"/>
    </source>
</evidence>
<evidence type="ECO:0000313" key="4">
    <source>
        <dbReference type="Proteomes" id="UP000758155"/>
    </source>
</evidence>
<comment type="caution">
    <text evidence="3">The sequence shown here is derived from an EMBL/GenBank/DDBJ whole genome shotgun (WGS) entry which is preliminary data.</text>
</comment>
<reference evidence="3" key="1">
    <citation type="submission" date="2019-04" db="EMBL/GenBank/DDBJ databases">
        <title>Sequencing of skin fungus with MAO and IRED activity.</title>
        <authorList>
            <person name="Marsaioli A.J."/>
            <person name="Bonatto J.M.C."/>
            <person name="Reis Junior O."/>
        </authorList>
    </citation>
    <scope>NUCLEOTIDE SEQUENCE</scope>
    <source>
        <strain evidence="3">28M1</strain>
    </source>
</reference>
<dbReference type="AlphaFoldDB" id="A0A9P5C3R1"/>
<dbReference type="OrthoDB" id="17560at2759"/>
<feature type="compositionally biased region" description="Basic and acidic residues" evidence="1">
    <location>
        <begin position="30"/>
        <end position="49"/>
    </location>
</feature>
<dbReference type="SUPFAM" id="SSF53474">
    <property type="entry name" value="alpha/beta-Hydrolases"/>
    <property type="match status" value="1"/>
</dbReference>
<dbReference type="EMBL" id="SWKV01000007">
    <property type="protein sequence ID" value="KAF3045185.1"/>
    <property type="molecule type" value="Genomic_DNA"/>
</dbReference>
<dbReference type="InterPro" id="IPR029058">
    <property type="entry name" value="AB_hydrolase_fold"/>
</dbReference>
<protein>
    <recommendedName>
        <fullName evidence="2">CBF1-interacting co-repressor CIR N-terminal domain-containing protein</fullName>
    </recommendedName>
</protein>
<accession>A0A9P5C3R1</accession>
<feature type="domain" description="CBF1-interacting co-repressor CIR N-terminal" evidence="2">
    <location>
        <begin position="10"/>
        <end position="46"/>
    </location>
</feature>
<feature type="region of interest" description="Disordered" evidence="1">
    <location>
        <begin position="30"/>
        <end position="112"/>
    </location>
</feature>
<dbReference type="InterPro" id="IPR019339">
    <property type="entry name" value="CIR_N_dom"/>
</dbReference>
<feature type="region of interest" description="Disordered" evidence="1">
    <location>
        <begin position="189"/>
        <end position="287"/>
    </location>
</feature>
<sequence>MPLHLLGKKSWNVYNPANIARVKADEEAAAAREHAADQRMQELDAERRAAILRGQTPPPLPEEDALEDARSRKDRSGHDRKKRKLRGEDDTDMDIRLAASAAKSKDGDEEDAKVLRLRKPASDAPLTDHAGHIDLFPVDIKEAIKREKNAEAEKEKRKKEQAFEDQYTMRFSNAAGKFGLDQPWYTAQQKPAHTAEKDSAVLYPELENKNVWGNEDPRRKEREQARISSNDPFAVMQKAQTQLKKSKEDKKKWTDERKRDLRELKDAQEREDRSSRHHKSGRRRSHIRAYEIYPEDRSTQNAVLIMTDVLGFEFPNVQLIADQFAANGYYTIIPDVFRGNEIPFPMPENFDFPSWKETKMPRAGDVDPIYASIIKYLRGELGVKRVGGVGYCFGGKYVCRWLKPGGLDAAFTAHPSFVEVEELKAIQGPLSIAAAETDQIFPAEKRRETEDILKEMSVPYQMSLYSHVEHGFGVKGDMANARSRFAKEQAFLQAVFWFDEFVKKEHHDTPVPKPGL</sequence>
<feature type="compositionally biased region" description="Basic residues" evidence="1">
    <location>
        <begin position="275"/>
        <end position="287"/>
    </location>
</feature>
<dbReference type="InterPro" id="IPR002925">
    <property type="entry name" value="Dienelactn_hydro"/>
</dbReference>
<dbReference type="PANTHER" id="PTHR22093">
    <property type="entry name" value="LEUKOCYTE RECEPTOR CLUSTER LRC MEMBER 1"/>
    <property type="match status" value="1"/>
</dbReference>